<sequence>MSPPSNRWILAGFFPSSHQRRVPGLEASNRPLKSRYRLYFVVVVVVDLKAKIRGNAAEAESVVPGPGDMVEIRCRWRTFFKPLATSKLHAGAHPLSPPRARARSARAQTTTRSRAGRAPAGPHSPCCLD</sequence>
<comment type="caution">
    <text evidence="2">The sequence shown here is derived from an EMBL/GenBank/DDBJ whole genome shotgun (WGS) entry which is preliminary data.</text>
</comment>
<evidence type="ECO:0000313" key="3">
    <source>
        <dbReference type="Proteomes" id="UP000287033"/>
    </source>
</evidence>
<proteinExistence type="predicted"/>
<dbReference type="EMBL" id="BEZZ01000323">
    <property type="protein sequence ID" value="GCC30763.1"/>
    <property type="molecule type" value="Genomic_DNA"/>
</dbReference>
<accession>A0A401SK42</accession>
<name>A0A401SK42_CHIPU</name>
<evidence type="ECO:0000256" key="1">
    <source>
        <dbReference type="SAM" id="MobiDB-lite"/>
    </source>
</evidence>
<keyword evidence="3" id="KW-1185">Reference proteome</keyword>
<protein>
    <submittedName>
        <fullName evidence="2">Uncharacterized protein</fullName>
    </submittedName>
</protein>
<dbReference type="Proteomes" id="UP000287033">
    <property type="component" value="Unassembled WGS sequence"/>
</dbReference>
<organism evidence="2 3">
    <name type="scientific">Chiloscyllium punctatum</name>
    <name type="common">Brownbanded bambooshark</name>
    <name type="synonym">Hemiscyllium punctatum</name>
    <dbReference type="NCBI Taxonomy" id="137246"/>
    <lineage>
        <taxon>Eukaryota</taxon>
        <taxon>Metazoa</taxon>
        <taxon>Chordata</taxon>
        <taxon>Craniata</taxon>
        <taxon>Vertebrata</taxon>
        <taxon>Chondrichthyes</taxon>
        <taxon>Elasmobranchii</taxon>
        <taxon>Galeomorphii</taxon>
        <taxon>Galeoidea</taxon>
        <taxon>Orectolobiformes</taxon>
        <taxon>Hemiscylliidae</taxon>
        <taxon>Chiloscyllium</taxon>
    </lineage>
</organism>
<reference evidence="2 3" key="1">
    <citation type="journal article" date="2018" name="Nat. Ecol. Evol.">
        <title>Shark genomes provide insights into elasmobranch evolution and the origin of vertebrates.</title>
        <authorList>
            <person name="Hara Y"/>
            <person name="Yamaguchi K"/>
            <person name="Onimaru K"/>
            <person name="Kadota M"/>
            <person name="Koyanagi M"/>
            <person name="Keeley SD"/>
            <person name="Tatsumi K"/>
            <person name="Tanaka K"/>
            <person name="Motone F"/>
            <person name="Kageyama Y"/>
            <person name="Nozu R"/>
            <person name="Adachi N"/>
            <person name="Nishimura O"/>
            <person name="Nakagawa R"/>
            <person name="Tanegashima C"/>
            <person name="Kiyatake I"/>
            <person name="Matsumoto R"/>
            <person name="Murakumo K"/>
            <person name="Nishida K"/>
            <person name="Terakita A"/>
            <person name="Kuratani S"/>
            <person name="Sato K"/>
            <person name="Hyodo S Kuraku.S."/>
        </authorList>
    </citation>
    <scope>NUCLEOTIDE SEQUENCE [LARGE SCALE GENOMIC DNA]</scope>
</reference>
<feature type="region of interest" description="Disordered" evidence="1">
    <location>
        <begin position="89"/>
        <end position="129"/>
    </location>
</feature>
<feature type="compositionally biased region" description="Low complexity" evidence="1">
    <location>
        <begin position="105"/>
        <end position="118"/>
    </location>
</feature>
<gene>
    <name evidence="2" type="ORF">chiPu_0009217</name>
</gene>
<dbReference type="AlphaFoldDB" id="A0A401SK42"/>
<evidence type="ECO:0000313" key="2">
    <source>
        <dbReference type="EMBL" id="GCC30763.1"/>
    </source>
</evidence>